<proteinExistence type="predicted"/>
<gene>
    <name evidence="2" type="ORF">HCT48_02765</name>
</gene>
<protein>
    <submittedName>
        <fullName evidence="2">Uncharacterized protein</fullName>
    </submittedName>
</protein>
<accession>A0A968GI96</accession>
<dbReference type="AlphaFoldDB" id="A0A968GI96"/>
<dbReference type="Proteomes" id="UP000778951">
    <property type="component" value="Unassembled WGS sequence"/>
</dbReference>
<evidence type="ECO:0000256" key="1">
    <source>
        <dbReference type="SAM" id="MobiDB-lite"/>
    </source>
</evidence>
<dbReference type="EMBL" id="JAATLM010000001">
    <property type="protein sequence ID" value="NIZ69135.1"/>
    <property type="molecule type" value="Genomic_DNA"/>
</dbReference>
<dbReference type="RefSeq" id="WP_167695236.1">
    <property type="nucleotide sequence ID" value="NZ_CP118181.1"/>
</dbReference>
<comment type="caution">
    <text evidence="2">The sequence shown here is derived from an EMBL/GenBank/DDBJ whole genome shotgun (WGS) entry which is preliminary data.</text>
</comment>
<sequence>MSSKVTSLNQKVKNVSGSSKDRGNWLQSFYAEGDSNAETCIIKGCGNLATAGGHLYHDYDITRVYIAPICDTCNHPSNTDWMEVKAHRLMMKR</sequence>
<evidence type="ECO:0000313" key="2">
    <source>
        <dbReference type="EMBL" id="NIZ69135.1"/>
    </source>
</evidence>
<evidence type="ECO:0000313" key="3">
    <source>
        <dbReference type="Proteomes" id="UP000778951"/>
    </source>
</evidence>
<keyword evidence="3" id="KW-1185">Reference proteome</keyword>
<feature type="compositionally biased region" description="Polar residues" evidence="1">
    <location>
        <begin position="1"/>
        <end position="18"/>
    </location>
</feature>
<feature type="region of interest" description="Disordered" evidence="1">
    <location>
        <begin position="1"/>
        <end position="21"/>
    </location>
</feature>
<name>A0A968GI96_9SPIO</name>
<reference evidence="2" key="1">
    <citation type="submission" date="2020-03" db="EMBL/GenBank/DDBJ databases">
        <title>Spirochaetal bacteria isolated from arthropods constitute a novel genus Entomospira genus novum within the order Spirochaetales.</title>
        <authorList>
            <person name="Grana-Miraglia L."/>
            <person name="Sikutova S."/>
            <person name="Fingerle V."/>
            <person name="Sing A."/>
            <person name="Castillo-Ramirez S."/>
            <person name="Margos G."/>
            <person name="Rudolf I."/>
        </authorList>
    </citation>
    <scope>NUCLEOTIDE SEQUENCE</scope>
    <source>
        <strain evidence="2">BR149</strain>
    </source>
</reference>
<organism evidence="2 3">
    <name type="scientific">Entomospira culicis</name>
    <dbReference type="NCBI Taxonomy" id="2719989"/>
    <lineage>
        <taxon>Bacteria</taxon>
        <taxon>Pseudomonadati</taxon>
        <taxon>Spirochaetota</taxon>
        <taxon>Spirochaetia</taxon>
        <taxon>Spirochaetales</taxon>
        <taxon>Spirochaetaceae</taxon>
        <taxon>Entomospira</taxon>
    </lineage>
</organism>